<gene>
    <name evidence="3" type="ORF">Q7A36_24295</name>
</gene>
<dbReference type="InterPro" id="IPR042100">
    <property type="entry name" value="Bug_dom1"/>
</dbReference>
<reference evidence="3 4" key="1">
    <citation type="submission" date="2023-08" db="EMBL/GenBank/DDBJ databases">
        <title>The draft genome sequence of Paracraurococcus sp. LOR1-02.</title>
        <authorList>
            <person name="Kingkaew E."/>
            <person name="Tanasupawat S."/>
        </authorList>
    </citation>
    <scope>NUCLEOTIDE SEQUENCE [LARGE SCALE GENOMIC DNA]</scope>
    <source>
        <strain evidence="3 4">LOR1-02</strain>
    </source>
</reference>
<sequence>MSDPLPPRRFGRRAALAAALAAPVMAPARADQFPSRAFRLIVGVAAGASLDTLARGLARGLNEQFGVGAVVENQASGGGLTATLQVARAPADGHTLLIASDSLILSEALLPEPGYSSDRSFAPVTQAIRAAQILVTHPRSGIRSVQDYVDRVRAAPGTLNLGLPVWGGIAHVGSEILNRQLGGLQVEYVPYRGGALTTIDLLAGQLDAMIIILPAITEHVRQGRIVPLAVTTAQRDPTMPEVPTLAETVAPGYELDSWQGVLAPAGTPPTVIAQLHAAIAASLAAGPVRDRLVDLGFEIVAALPAEFARRLSDQARTLNAAVREAGIRPERS</sequence>
<comment type="similarity">
    <text evidence="1">Belongs to the UPF0065 (bug) family.</text>
</comment>
<accession>A0ABT9E5N6</accession>
<evidence type="ECO:0000313" key="4">
    <source>
        <dbReference type="Proteomes" id="UP001243009"/>
    </source>
</evidence>
<feature type="signal peptide" evidence="2">
    <location>
        <begin position="1"/>
        <end position="30"/>
    </location>
</feature>
<keyword evidence="2" id="KW-0732">Signal</keyword>
<dbReference type="PANTHER" id="PTHR42928">
    <property type="entry name" value="TRICARBOXYLATE-BINDING PROTEIN"/>
    <property type="match status" value="1"/>
</dbReference>
<keyword evidence="4" id="KW-1185">Reference proteome</keyword>
<feature type="chain" id="PRO_5047021251" evidence="2">
    <location>
        <begin position="31"/>
        <end position="332"/>
    </location>
</feature>
<dbReference type="EMBL" id="JAUTWS010000029">
    <property type="protein sequence ID" value="MDO9711490.1"/>
    <property type="molecule type" value="Genomic_DNA"/>
</dbReference>
<name>A0ABT9E5N6_9PROT</name>
<proteinExistence type="inferred from homology"/>
<dbReference type="Proteomes" id="UP001243009">
    <property type="component" value="Unassembled WGS sequence"/>
</dbReference>
<evidence type="ECO:0000313" key="3">
    <source>
        <dbReference type="EMBL" id="MDO9711490.1"/>
    </source>
</evidence>
<dbReference type="PIRSF" id="PIRSF017082">
    <property type="entry name" value="YflP"/>
    <property type="match status" value="1"/>
</dbReference>
<dbReference type="SUPFAM" id="SSF53850">
    <property type="entry name" value="Periplasmic binding protein-like II"/>
    <property type="match status" value="1"/>
</dbReference>
<organism evidence="3 4">
    <name type="scientific">Paracraurococcus lichenis</name>
    <dbReference type="NCBI Taxonomy" id="3064888"/>
    <lineage>
        <taxon>Bacteria</taxon>
        <taxon>Pseudomonadati</taxon>
        <taxon>Pseudomonadota</taxon>
        <taxon>Alphaproteobacteria</taxon>
        <taxon>Acetobacterales</taxon>
        <taxon>Roseomonadaceae</taxon>
        <taxon>Paracraurococcus</taxon>
    </lineage>
</organism>
<dbReference type="RefSeq" id="WP_305106349.1">
    <property type="nucleotide sequence ID" value="NZ_JAUTWS010000029.1"/>
</dbReference>
<dbReference type="InterPro" id="IPR005064">
    <property type="entry name" value="BUG"/>
</dbReference>
<comment type="caution">
    <text evidence="3">The sequence shown here is derived from an EMBL/GenBank/DDBJ whole genome shotgun (WGS) entry which is preliminary data.</text>
</comment>
<dbReference type="Pfam" id="PF03401">
    <property type="entry name" value="TctC"/>
    <property type="match status" value="1"/>
</dbReference>
<dbReference type="PANTHER" id="PTHR42928:SF5">
    <property type="entry name" value="BLR1237 PROTEIN"/>
    <property type="match status" value="1"/>
</dbReference>
<protein>
    <submittedName>
        <fullName evidence="3">Tripartite tricarboxylate transporter substrate-binding protein</fullName>
    </submittedName>
</protein>
<dbReference type="Gene3D" id="3.40.190.10">
    <property type="entry name" value="Periplasmic binding protein-like II"/>
    <property type="match status" value="1"/>
</dbReference>
<dbReference type="Gene3D" id="3.40.190.150">
    <property type="entry name" value="Bordetella uptake gene, domain 1"/>
    <property type="match status" value="1"/>
</dbReference>
<evidence type="ECO:0000256" key="1">
    <source>
        <dbReference type="ARBA" id="ARBA00006987"/>
    </source>
</evidence>
<evidence type="ECO:0000256" key="2">
    <source>
        <dbReference type="SAM" id="SignalP"/>
    </source>
</evidence>